<accession>A0ABW4BIU6</accession>
<organism evidence="2 3">
    <name type="scientific">Lacticaseibacillus suilingensis</name>
    <dbReference type="NCBI Taxonomy" id="2799577"/>
    <lineage>
        <taxon>Bacteria</taxon>
        <taxon>Bacillati</taxon>
        <taxon>Bacillota</taxon>
        <taxon>Bacilli</taxon>
        <taxon>Lactobacillales</taxon>
        <taxon>Lactobacillaceae</taxon>
        <taxon>Lacticaseibacillus</taxon>
    </lineage>
</organism>
<keyword evidence="3" id="KW-1185">Reference proteome</keyword>
<proteinExistence type="predicted"/>
<dbReference type="Proteomes" id="UP001597199">
    <property type="component" value="Unassembled WGS sequence"/>
</dbReference>
<dbReference type="EMBL" id="JBHTOA010000032">
    <property type="protein sequence ID" value="MFD1399458.1"/>
    <property type="molecule type" value="Genomic_DNA"/>
</dbReference>
<comment type="caution">
    <text evidence="2">The sequence shown here is derived from an EMBL/GenBank/DDBJ whole genome shotgun (WGS) entry which is preliminary data.</text>
</comment>
<sequence>MSLFKSKQPVQAATNGPDYYFLDRIAPTISIEAAAHLKAVKAALAERPVTVLSGGLDPRANDNFTLYRDKGHFFAKGTPHENFFAELHGHRELKNQPLTALPLAGYLGDLQTFEDYARSATVYHDGDGQPIYRVDRDERGRVCAINYFAGGQPVRVDTYDQHQRLLMSEQFGATANSAQLVDGRDAPTVHSIMSRTLYSEAGRPVFAQTFSPSELWLLDDHAVPVRLFQTEAALMAAWLMDHVDCHNHLYVAADTPIFAQMASYDKLREHLIPIVQDKLDSAVLAGTPFTEILVSEGLNAGDFTEYANQITTMPNWIGFKPTTGWSVFKHN</sequence>
<feature type="domain" description="Cyclic nucleotide-binding" evidence="1">
    <location>
        <begin position="67"/>
        <end position="122"/>
    </location>
</feature>
<reference evidence="3" key="1">
    <citation type="journal article" date="2019" name="Int. J. Syst. Evol. Microbiol.">
        <title>The Global Catalogue of Microorganisms (GCM) 10K type strain sequencing project: providing services to taxonomists for standard genome sequencing and annotation.</title>
        <authorList>
            <consortium name="The Broad Institute Genomics Platform"/>
            <consortium name="The Broad Institute Genome Sequencing Center for Infectious Disease"/>
            <person name="Wu L."/>
            <person name="Ma J."/>
        </authorList>
    </citation>
    <scope>NUCLEOTIDE SEQUENCE [LARGE SCALE GENOMIC DNA]</scope>
    <source>
        <strain evidence="3">CCM 9110</strain>
    </source>
</reference>
<evidence type="ECO:0000259" key="1">
    <source>
        <dbReference type="PROSITE" id="PS50042"/>
    </source>
</evidence>
<dbReference type="InterPro" id="IPR000595">
    <property type="entry name" value="cNMP-bd_dom"/>
</dbReference>
<evidence type="ECO:0000313" key="3">
    <source>
        <dbReference type="Proteomes" id="UP001597199"/>
    </source>
</evidence>
<protein>
    <recommendedName>
        <fullName evidence="1">Cyclic nucleotide-binding domain-containing protein</fullName>
    </recommendedName>
</protein>
<evidence type="ECO:0000313" key="2">
    <source>
        <dbReference type="EMBL" id="MFD1399458.1"/>
    </source>
</evidence>
<dbReference type="PROSITE" id="PS50042">
    <property type="entry name" value="CNMP_BINDING_3"/>
    <property type="match status" value="1"/>
</dbReference>
<name>A0ABW4BIU6_9LACO</name>
<dbReference type="RefSeq" id="WP_204119167.1">
    <property type="nucleotide sequence ID" value="NZ_BOLV01000012.1"/>
</dbReference>
<gene>
    <name evidence="2" type="ORF">ACFQ41_09050</name>
</gene>